<dbReference type="KEGG" id="lcm:106702513"/>
<evidence type="ECO:0000256" key="6">
    <source>
        <dbReference type="SAM" id="MobiDB-lite"/>
    </source>
</evidence>
<evidence type="ECO:0000256" key="3">
    <source>
        <dbReference type="ARBA" id="ARBA00022737"/>
    </source>
</evidence>
<dbReference type="AlphaFoldDB" id="M3XK60"/>
<dbReference type="GeneTree" id="ENSGT00940000161315"/>
<feature type="region of interest" description="Disordered" evidence="6">
    <location>
        <begin position="253"/>
        <end position="441"/>
    </location>
</feature>
<sequence>MEGDGPSGPPKRAVHISVSLIARRNLSLPPKKQNPKDVMEALLALWTVRLDRENLCALENLECLGAVHSLYLQDNQIQKIENLEFLSTLRFLVLARNRICKVENLKLLPRLGFLDLSDNRIDQLDTGELPSSLVIVNLTGNKCTDHERYRERVVEALPLLQELDGQRVRGRRDSPEDEEEGDESDSETEEPPTEIFSILSTRTNFFAGLHQEMFRRSERRMKEVLRHHEARMDELKELQKHVSILRNLQLRGKARTTRPCNHLQKDPAPGIQPGPGPGRLLESKIGLGVTKEFKSDPGVPVEPTFGSDVPVEPTSDPGRPIEPKIGSDRLVEPRTGSGRPVEPRIGLGRPGESRTGSGKHRESKNDSGKPLGHKSPKLGLTASPKPSTISSSVENQSKNSKQMSKGATTWKSTSSSLQKERIPNSSKLRASPKDRGMKDQA</sequence>
<dbReference type="Ensembl" id="ENSLACT00000025233.1">
    <property type="protein sequence ID" value="ENSLACP00000023116.1"/>
    <property type="gene ID" value="ENSLACG00000022295.1"/>
</dbReference>
<dbReference type="EMBL" id="AFYH01023148">
    <property type="status" value="NOT_ANNOTATED_CDS"/>
    <property type="molecule type" value="Genomic_DNA"/>
</dbReference>
<feature type="region of interest" description="Disordered" evidence="6">
    <location>
        <begin position="165"/>
        <end position="193"/>
    </location>
</feature>
<dbReference type="FunCoup" id="M3XK60">
    <property type="interactions" value="33"/>
</dbReference>
<dbReference type="InterPro" id="IPR001611">
    <property type="entry name" value="Leu-rich_rpt"/>
</dbReference>
<dbReference type="InParanoid" id="M3XK60"/>
<dbReference type="PANTHER" id="PTHR45973:SF9">
    <property type="entry name" value="LEUCINE-RICH REPEAT-CONTAINING PROTEIN 46"/>
    <property type="match status" value="1"/>
</dbReference>
<keyword evidence="8" id="KW-1185">Reference proteome</keyword>
<keyword evidence="3" id="KW-0677">Repeat</keyword>
<dbReference type="SUPFAM" id="SSF52058">
    <property type="entry name" value="L domain-like"/>
    <property type="match status" value="1"/>
</dbReference>
<dbReference type="Proteomes" id="UP000008672">
    <property type="component" value="Unassembled WGS sequence"/>
</dbReference>
<feature type="compositionally biased region" description="Acidic residues" evidence="6">
    <location>
        <begin position="175"/>
        <end position="192"/>
    </location>
</feature>
<evidence type="ECO:0000313" key="8">
    <source>
        <dbReference type="Proteomes" id="UP000008672"/>
    </source>
</evidence>
<feature type="compositionally biased region" description="Basic and acidic residues" evidence="6">
    <location>
        <begin position="431"/>
        <end position="441"/>
    </location>
</feature>
<dbReference type="Gene3D" id="3.80.10.10">
    <property type="entry name" value="Ribonuclease Inhibitor"/>
    <property type="match status" value="1"/>
</dbReference>
<keyword evidence="5" id="KW-0966">Cell projection</keyword>
<evidence type="ECO:0000256" key="4">
    <source>
        <dbReference type="ARBA" id="ARBA00023069"/>
    </source>
</evidence>
<accession>M3XK60</accession>
<dbReference type="InterPro" id="IPR050576">
    <property type="entry name" value="Cilia_flagella_integrity"/>
</dbReference>
<evidence type="ECO:0000256" key="1">
    <source>
        <dbReference type="ARBA" id="ARBA00004138"/>
    </source>
</evidence>
<feature type="compositionally biased region" description="Basic and acidic residues" evidence="6">
    <location>
        <begin position="165"/>
        <end position="174"/>
    </location>
</feature>
<reference evidence="8" key="1">
    <citation type="submission" date="2011-08" db="EMBL/GenBank/DDBJ databases">
        <title>The draft genome of Latimeria chalumnae.</title>
        <authorList>
            <person name="Di Palma F."/>
            <person name="Alfoldi J."/>
            <person name="Johnson J."/>
            <person name="Berlin A."/>
            <person name="Gnerre S."/>
            <person name="Jaffe D."/>
            <person name="MacCallum I."/>
            <person name="Young S."/>
            <person name="Walker B.J."/>
            <person name="Lander E."/>
            <person name="Lindblad-Toh K."/>
        </authorList>
    </citation>
    <scope>NUCLEOTIDE SEQUENCE [LARGE SCALE GENOMIC DNA]</scope>
    <source>
        <strain evidence="8">Wild caught</strain>
    </source>
</reference>
<dbReference type="PROSITE" id="PS51450">
    <property type="entry name" value="LRR"/>
    <property type="match status" value="2"/>
</dbReference>
<dbReference type="EMBL" id="AFYH01023147">
    <property type="status" value="NOT_ANNOTATED_CDS"/>
    <property type="molecule type" value="Genomic_DNA"/>
</dbReference>
<keyword evidence="4" id="KW-0969">Cilium</keyword>
<comment type="subcellular location">
    <subcellularLocation>
        <location evidence="1">Cell projection</location>
        <location evidence="1">Cilium</location>
    </subcellularLocation>
</comment>
<dbReference type="STRING" id="7897.ENSLACP00000023116"/>
<protein>
    <submittedName>
        <fullName evidence="7">Leucine rich repeat containing 46</fullName>
    </submittedName>
</protein>
<dbReference type="OrthoDB" id="7451790at2759"/>
<dbReference type="SMART" id="SM00365">
    <property type="entry name" value="LRR_SD22"/>
    <property type="match status" value="3"/>
</dbReference>
<dbReference type="InterPro" id="IPR032675">
    <property type="entry name" value="LRR_dom_sf"/>
</dbReference>
<feature type="compositionally biased region" description="Basic and acidic residues" evidence="6">
    <location>
        <begin position="319"/>
        <end position="332"/>
    </location>
</feature>
<feature type="compositionally biased region" description="Polar residues" evidence="6">
    <location>
        <begin position="384"/>
        <end position="428"/>
    </location>
</feature>
<dbReference type="eggNOG" id="KOG0531">
    <property type="taxonomic scope" value="Eukaryota"/>
</dbReference>
<evidence type="ECO:0000313" key="7">
    <source>
        <dbReference type="Ensembl" id="ENSLACP00000023116.1"/>
    </source>
</evidence>
<name>M3XK60_LATCH</name>
<proteinExistence type="predicted"/>
<dbReference type="Pfam" id="PF14580">
    <property type="entry name" value="LRR_9"/>
    <property type="match status" value="1"/>
</dbReference>
<gene>
    <name evidence="7" type="primary">LRRC46</name>
</gene>
<evidence type="ECO:0000256" key="2">
    <source>
        <dbReference type="ARBA" id="ARBA00022614"/>
    </source>
</evidence>
<dbReference type="PANTHER" id="PTHR45973">
    <property type="entry name" value="PROTEIN PHOSPHATASE 1 REGULATORY SUBUNIT SDS22-RELATED"/>
    <property type="match status" value="1"/>
</dbReference>
<keyword evidence="2" id="KW-0433">Leucine-rich repeat</keyword>
<reference evidence="7" key="3">
    <citation type="submission" date="2025-09" db="UniProtKB">
        <authorList>
            <consortium name="Ensembl"/>
        </authorList>
    </citation>
    <scope>IDENTIFICATION</scope>
</reference>
<dbReference type="GeneID" id="106702513"/>
<reference evidence="7" key="2">
    <citation type="submission" date="2025-08" db="UniProtKB">
        <authorList>
            <consortium name="Ensembl"/>
        </authorList>
    </citation>
    <scope>IDENTIFICATION</scope>
</reference>
<organism evidence="7 8">
    <name type="scientific">Latimeria chalumnae</name>
    <name type="common">Coelacanth</name>
    <dbReference type="NCBI Taxonomy" id="7897"/>
    <lineage>
        <taxon>Eukaryota</taxon>
        <taxon>Metazoa</taxon>
        <taxon>Chordata</taxon>
        <taxon>Craniata</taxon>
        <taxon>Vertebrata</taxon>
        <taxon>Euteleostomi</taxon>
        <taxon>Coelacanthiformes</taxon>
        <taxon>Coelacanthidae</taxon>
        <taxon>Latimeria</taxon>
    </lineage>
</organism>
<evidence type="ECO:0000256" key="5">
    <source>
        <dbReference type="ARBA" id="ARBA00023273"/>
    </source>
</evidence>
<dbReference type="HOGENOM" id="CLU_621042_0_0_1"/>